<dbReference type="InterPro" id="IPR029069">
    <property type="entry name" value="HotDog_dom_sf"/>
</dbReference>
<organism evidence="1 2">
    <name type="scientific">Sphaerimonospora thailandensis</name>
    <dbReference type="NCBI Taxonomy" id="795644"/>
    <lineage>
        <taxon>Bacteria</taxon>
        <taxon>Bacillati</taxon>
        <taxon>Actinomycetota</taxon>
        <taxon>Actinomycetes</taxon>
        <taxon>Streptosporangiales</taxon>
        <taxon>Streptosporangiaceae</taxon>
        <taxon>Sphaerimonospora</taxon>
    </lineage>
</organism>
<dbReference type="RefSeq" id="WP_204018927.1">
    <property type="nucleotide sequence ID" value="NZ_BOOG01000081.1"/>
</dbReference>
<dbReference type="EMBL" id="BOOG01000081">
    <property type="protein sequence ID" value="GIH73290.1"/>
    <property type="molecule type" value="Genomic_DNA"/>
</dbReference>
<protein>
    <submittedName>
        <fullName evidence="1">DUF4442 domain-containing protein</fullName>
    </submittedName>
</protein>
<dbReference type="GO" id="GO:0016790">
    <property type="term" value="F:thiolester hydrolase activity"/>
    <property type="evidence" value="ECO:0007669"/>
    <property type="project" value="UniProtKB-ARBA"/>
</dbReference>
<keyword evidence="2" id="KW-1185">Reference proteome</keyword>
<reference evidence="1" key="1">
    <citation type="submission" date="2021-01" db="EMBL/GenBank/DDBJ databases">
        <title>Whole genome shotgun sequence of Sphaerimonospora thailandensis NBRC 107569.</title>
        <authorList>
            <person name="Komaki H."/>
            <person name="Tamura T."/>
        </authorList>
    </citation>
    <scope>NUCLEOTIDE SEQUENCE</scope>
    <source>
        <strain evidence="1">NBRC 107569</strain>
    </source>
</reference>
<dbReference type="Gene3D" id="3.10.129.10">
    <property type="entry name" value="Hotdog Thioesterase"/>
    <property type="match status" value="1"/>
</dbReference>
<gene>
    <name evidence="1" type="ORF">Mth01_55430</name>
</gene>
<dbReference type="Pfam" id="PF14539">
    <property type="entry name" value="DUF4442"/>
    <property type="match status" value="1"/>
</dbReference>
<accession>A0A8J3REL4</accession>
<name>A0A8J3REL4_9ACTN</name>
<dbReference type="InterPro" id="IPR027961">
    <property type="entry name" value="DUF4442"/>
</dbReference>
<dbReference type="NCBIfam" id="TIGR00369">
    <property type="entry name" value="unchar_dom_1"/>
    <property type="match status" value="1"/>
</dbReference>
<sequence length="150" mass="15595">MDIAAFLLDSVPFARLLDISFDSVGSGTAVAHMPDRGDLHNHVGGPHAGAMFTLAETASGAAMLSAFADQLSRAVPLAKAARIDYRKPARGDVTASATLQADPAEVVAQLDEGKRPEFDVAVDILDAAGVTVAGLTVTWTLKPNRPATRS</sequence>
<dbReference type="InterPro" id="IPR003736">
    <property type="entry name" value="PAAI_dom"/>
</dbReference>
<dbReference type="CDD" id="cd03443">
    <property type="entry name" value="PaaI_thioesterase"/>
    <property type="match status" value="1"/>
</dbReference>
<dbReference type="AlphaFoldDB" id="A0A8J3REL4"/>
<comment type="caution">
    <text evidence="1">The sequence shown here is derived from an EMBL/GenBank/DDBJ whole genome shotgun (WGS) entry which is preliminary data.</text>
</comment>
<dbReference type="Proteomes" id="UP000610966">
    <property type="component" value="Unassembled WGS sequence"/>
</dbReference>
<dbReference type="SUPFAM" id="SSF54637">
    <property type="entry name" value="Thioesterase/thiol ester dehydrase-isomerase"/>
    <property type="match status" value="1"/>
</dbReference>
<evidence type="ECO:0000313" key="2">
    <source>
        <dbReference type="Proteomes" id="UP000610966"/>
    </source>
</evidence>
<evidence type="ECO:0000313" key="1">
    <source>
        <dbReference type="EMBL" id="GIH73290.1"/>
    </source>
</evidence>
<proteinExistence type="predicted"/>